<keyword evidence="5 7" id="KW-0687">Ribonucleoprotein</keyword>
<dbReference type="KEGG" id="atm:ANT_25140"/>
<feature type="binding site" evidence="7">
    <location>
        <position position="40"/>
    </location>
    <ligand>
        <name>Zn(2+)</name>
        <dbReference type="ChEBI" id="CHEBI:29105"/>
    </ligand>
</feature>
<dbReference type="Gene3D" id="4.10.830.30">
    <property type="entry name" value="Ribosomal protein L31"/>
    <property type="match status" value="1"/>
</dbReference>
<dbReference type="GO" id="GO:0003899">
    <property type="term" value="F:DNA-directed RNA polymerase activity"/>
    <property type="evidence" value="ECO:0007669"/>
    <property type="project" value="InterPro"/>
</dbReference>
<dbReference type="NCBIfam" id="NF000612">
    <property type="entry name" value="PRK00019.1"/>
    <property type="match status" value="1"/>
</dbReference>
<dbReference type="InterPro" id="IPR011260">
    <property type="entry name" value="RNAP_asu_C"/>
</dbReference>
<feature type="binding site" evidence="7">
    <location>
        <position position="19"/>
    </location>
    <ligand>
        <name>Zn(2+)</name>
        <dbReference type="ChEBI" id="CHEBI:29105"/>
    </ligand>
</feature>
<keyword evidence="7" id="KW-0862">Zinc</keyword>
<keyword evidence="4 7" id="KW-0689">Ribosomal protein</keyword>
<feature type="domain" description="RNA polymerase alpha subunit C-terminal" evidence="8">
    <location>
        <begin position="78"/>
        <end position="142"/>
    </location>
</feature>
<accession>E8MZJ2</accession>
<dbReference type="InterPro" id="IPR027491">
    <property type="entry name" value="Ribosomal_bL31_A"/>
</dbReference>
<keyword evidence="3 7" id="KW-0694">RNA-binding</keyword>
<gene>
    <name evidence="7 9" type="primary">rpmE</name>
    <name evidence="9" type="ordered locus">ANT_25140</name>
</gene>
<protein>
    <recommendedName>
        <fullName evidence="6 7">Large ribosomal subunit protein bL31</fullName>
    </recommendedName>
</protein>
<dbReference type="GO" id="GO:0003677">
    <property type="term" value="F:DNA binding"/>
    <property type="evidence" value="ECO:0007669"/>
    <property type="project" value="InterPro"/>
</dbReference>
<dbReference type="STRING" id="926569.ANT_25140"/>
<dbReference type="PANTHER" id="PTHR33280:SF1">
    <property type="entry name" value="LARGE RIBOSOMAL SUBUNIT PROTEIN BL31C"/>
    <property type="match status" value="1"/>
</dbReference>
<organism evidence="9 10">
    <name type="scientific">Anaerolinea thermophila (strain DSM 14523 / JCM 11388 / NBRC 100420 / UNI-1)</name>
    <dbReference type="NCBI Taxonomy" id="926569"/>
    <lineage>
        <taxon>Bacteria</taxon>
        <taxon>Bacillati</taxon>
        <taxon>Chloroflexota</taxon>
        <taxon>Anaerolineae</taxon>
        <taxon>Anaerolineales</taxon>
        <taxon>Anaerolineaceae</taxon>
        <taxon>Anaerolinea</taxon>
    </lineage>
</organism>
<dbReference type="HOGENOM" id="CLU_1665795_0_0_0"/>
<evidence type="ECO:0000256" key="7">
    <source>
        <dbReference type="HAMAP-Rule" id="MF_00501"/>
    </source>
</evidence>
<evidence type="ECO:0000259" key="8">
    <source>
        <dbReference type="Pfam" id="PF03118"/>
    </source>
</evidence>
<dbReference type="GO" id="GO:0019843">
    <property type="term" value="F:rRNA binding"/>
    <property type="evidence" value="ECO:0007669"/>
    <property type="project" value="UniProtKB-KW"/>
</dbReference>
<sequence>MKKDIHPTYYPDAQVICACGNTWTTGSTKKVIRTEICSKCHPFYTGEQTRIVDTEGQVDRFYRKLQARQSFAEQKKAREEARTSLERPIASLNLGTRPTEALAKAGITTVGQVIALLEQGEAALLNVEGFGRKALIDLKKTLRGLGYQLPAAADEIAV</sequence>
<dbReference type="Gene3D" id="1.10.150.20">
    <property type="entry name" value="5' to 3' exonuclease, C-terminal subdomain"/>
    <property type="match status" value="1"/>
</dbReference>
<dbReference type="eggNOG" id="COG0202">
    <property type="taxonomic scope" value="Bacteria"/>
</dbReference>
<evidence type="ECO:0000313" key="9">
    <source>
        <dbReference type="EMBL" id="BAJ64540.1"/>
    </source>
</evidence>
<keyword evidence="10" id="KW-1185">Reference proteome</keyword>
<dbReference type="PROSITE" id="PS01143">
    <property type="entry name" value="RIBOSOMAL_L31"/>
    <property type="match status" value="1"/>
</dbReference>
<dbReference type="EMBL" id="AP012029">
    <property type="protein sequence ID" value="BAJ64540.1"/>
    <property type="molecule type" value="Genomic_DNA"/>
</dbReference>
<dbReference type="InParanoid" id="E8MZJ2"/>
<name>E8MZJ2_ANATU</name>
<dbReference type="SUPFAM" id="SSF143800">
    <property type="entry name" value="L28p-like"/>
    <property type="match status" value="1"/>
</dbReference>
<dbReference type="eggNOG" id="COG0254">
    <property type="taxonomic scope" value="Bacteria"/>
</dbReference>
<dbReference type="GO" id="GO:0046872">
    <property type="term" value="F:metal ion binding"/>
    <property type="evidence" value="ECO:0007669"/>
    <property type="project" value="UniProtKB-KW"/>
</dbReference>
<dbReference type="PRINTS" id="PR01249">
    <property type="entry name" value="RIBOSOMALL31"/>
</dbReference>
<dbReference type="HAMAP" id="MF_00501">
    <property type="entry name" value="Ribosomal_bL31_1"/>
    <property type="match status" value="1"/>
</dbReference>
<evidence type="ECO:0000256" key="1">
    <source>
        <dbReference type="ARBA" id="ARBA00009296"/>
    </source>
</evidence>
<dbReference type="NCBIfam" id="NF001809">
    <property type="entry name" value="PRK00528.1"/>
    <property type="match status" value="1"/>
</dbReference>
<keyword evidence="2 7" id="KW-0699">rRNA-binding</keyword>
<reference evidence="9 10" key="1">
    <citation type="submission" date="2010-12" db="EMBL/GenBank/DDBJ databases">
        <title>Whole genome sequence of Anaerolinea thermophila UNI-1.</title>
        <authorList>
            <person name="Narita-Yamada S."/>
            <person name="Kishi E."/>
            <person name="Watanabe Y."/>
            <person name="Takasaki K."/>
            <person name="Ankai A."/>
            <person name="Oguchi A."/>
            <person name="Fukui S."/>
            <person name="Takahashi M."/>
            <person name="Yashiro I."/>
            <person name="Hosoyama A."/>
            <person name="Sekiguchi Y."/>
            <person name="Hanada S."/>
            <person name="Fujita N."/>
        </authorList>
    </citation>
    <scope>NUCLEOTIDE SEQUENCE [LARGE SCALE GENOMIC DNA]</scope>
    <source>
        <strain evidence="10">DSM 14523 / JCM 11388 / NBRC 100420 / UNI-1</strain>
    </source>
</reference>
<dbReference type="InterPro" id="IPR002150">
    <property type="entry name" value="Ribosomal_bL31"/>
</dbReference>
<dbReference type="AlphaFoldDB" id="E8MZJ2"/>
<dbReference type="GO" id="GO:0005840">
    <property type="term" value="C:ribosome"/>
    <property type="evidence" value="ECO:0007669"/>
    <property type="project" value="UniProtKB-KW"/>
</dbReference>
<dbReference type="OrthoDB" id="9803251at2"/>
<comment type="cofactor">
    <cofactor evidence="7">
        <name>Zn(2+)</name>
        <dbReference type="ChEBI" id="CHEBI:29105"/>
    </cofactor>
    <text evidence="7">Binds 1 zinc ion per subunit.</text>
</comment>
<dbReference type="GO" id="GO:0006351">
    <property type="term" value="P:DNA-templated transcription"/>
    <property type="evidence" value="ECO:0007669"/>
    <property type="project" value="InterPro"/>
</dbReference>
<dbReference type="Pfam" id="PF01197">
    <property type="entry name" value="Ribosomal_L31"/>
    <property type="match status" value="1"/>
</dbReference>
<evidence type="ECO:0000256" key="4">
    <source>
        <dbReference type="ARBA" id="ARBA00022980"/>
    </source>
</evidence>
<proteinExistence type="inferred from homology"/>
<comment type="subunit">
    <text evidence="7">Part of the 50S ribosomal subunit.</text>
</comment>
<dbReference type="PANTHER" id="PTHR33280">
    <property type="entry name" value="50S RIBOSOMAL PROTEIN L31, CHLOROPLASTIC"/>
    <property type="match status" value="1"/>
</dbReference>
<evidence type="ECO:0000256" key="3">
    <source>
        <dbReference type="ARBA" id="ARBA00022884"/>
    </source>
</evidence>
<evidence type="ECO:0000256" key="5">
    <source>
        <dbReference type="ARBA" id="ARBA00023274"/>
    </source>
</evidence>
<dbReference type="InterPro" id="IPR042105">
    <property type="entry name" value="Ribosomal_bL31_sf"/>
</dbReference>
<dbReference type="GO" id="GO:0006412">
    <property type="term" value="P:translation"/>
    <property type="evidence" value="ECO:0007669"/>
    <property type="project" value="UniProtKB-UniRule"/>
</dbReference>
<evidence type="ECO:0000256" key="2">
    <source>
        <dbReference type="ARBA" id="ARBA00022730"/>
    </source>
</evidence>
<dbReference type="Pfam" id="PF03118">
    <property type="entry name" value="RNA_pol_A_CTD"/>
    <property type="match status" value="1"/>
</dbReference>
<comment type="function">
    <text evidence="7">Binds the 23S rRNA.</text>
</comment>
<dbReference type="GO" id="GO:1990904">
    <property type="term" value="C:ribonucleoprotein complex"/>
    <property type="evidence" value="ECO:0007669"/>
    <property type="project" value="UniProtKB-KW"/>
</dbReference>
<dbReference type="InterPro" id="IPR034704">
    <property type="entry name" value="Ribosomal_bL28/bL31-like_sf"/>
</dbReference>
<feature type="binding site" evidence="7">
    <location>
        <position position="37"/>
    </location>
    <ligand>
        <name>Zn(2+)</name>
        <dbReference type="ChEBI" id="CHEBI:29105"/>
    </ligand>
</feature>
<keyword evidence="7" id="KW-0479">Metal-binding</keyword>
<comment type="similarity">
    <text evidence="1 7">Belongs to the bacterial ribosomal protein bL31 family. Type A subfamily.</text>
</comment>
<dbReference type="NCBIfam" id="TIGR00105">
    <property type="entry name" value="L31"/>
    <property type="match status" value="1"/>
</dbReference>
<dbReference type="SUPFAM" id="SSF47789">
    <property type="entry name" value="C-terminal domain of RNA polymerase alpha subunit"/>
    <property type="match status" value="1"/>
</dbReference>
<dbReference type="Proteomes" id="UP000008922">
    <property type="component" value="Chromosome"/>
</dbReference>
<evidence type="ECO:0000313" key="10">
    <source>
        <dbReference type="Proteomes" id="UP000008922"/>
    </source>
</evidence>
<evidence type="ECO:0000256" key="6">
    <source>
        <dbReference type="ARBA" id="ARBA00035687"/>
    </source>
</evidence>
<feature type="binding site" evidence="7">
    <location>
        <position position="17"/>
    </location>
    <ligand>
        <name>Zn(2+)</name>
        <dbReference type="ChEBI" id="CHEBI:29105"/>
    </ligand>
</feature>
<dbReference type="GO" id="GO:0003735">
    <property type="term" value="F:structural constituent of ribosome"/>
    <property type="evidence" value="ECO:0007669"/>
    <property type="project" value="InterPro"/>
</dbReference>